<organism evidence="14 15">
    <name type="scientific">Parvibaculum lavamentivorans (strain DS-1 / DSM 13023 / NCIMB 13966)</name>
    <dbReference type="NCBI Taxonomy" id="402881"/>
    <lineage>
        <taxon>Bacteria</taxon>
        <taxon>Pseudomonadati</taxon>
        <taxon>Pseudomonadota</taxon>
        <taxon>Alphaproteobacteria</taxon>
        <taxon>Hyphomicrobiales</taxon>
        <taxon>Parvibaculaceae</taxon>
        <taxon>Parvibaculum</taxon>
    </lineage>
</organism>
<evidence type="ECO:0000313" key="15">
    <source>
        <dbReference type="Proteomes" id="UP000006377"/>
    </source>
</evidence>
<dbReference type="PROSITE" id="PS01000">
    <property type="entry name" value="SDH_CYT_1"/>
    <property type="match status" value="1"/>
</dbReference>
<feature type="transmembrane region" description="Helical" evidence="13">
    <location>
        <begin position="108"/>
        <end position="128"/>
    </location>
</feature>
<dbReference type="GO" id="GO:0016020">
    <property type="term" value="C:membrane"/>
    <property type="evidence" value="ECO:0007669"/>
    <property type="project" value="UniProtKB-SubCell"/>
</dbReference>
<dbReference type="PANTHER" id="PTHR10978:SF5">
    <property type="entry name" value="SUCCINATE DEHYDROGENASE CYTOCHROME B560 SUBUNIT, MITOCHONDRIAL"/>
    <property type="match status" value="1"/>
</dbReference>
<keyword evidence="10 13" id="KW-0472">Membrane</keyword>
<accession>A7HT20</accession>
<evidence type="ECO:0000256" key="4">
    <source>
        <dbReference type="ARBA" id="ARBA00020076"/>
    </source>
</evidence>
<protein>
    <recommendedName>
        <fullName evidence="4">Succinate dehydrogenase cytochrome b556 subunit</fullName>
    </recommendedName>
</protein>
<feature type="transmembrane region" description="Helical" evidence="13">
    <location>
        <begin position="29"/>
        <end position="49"/>
    </location>
</feature>
<evidence type="ECO:0000313" key="14">
    <source>
        <dbReference type="EMBL" id="ABS63053.1"/>
    </source>
</evidence>
<dbReference type="PIRSF" id="PIRSF000178">
    <property type="entry name" value="SDH_cyt_b560"/>
    <property type="match status" value="1"/>
</dbReference>
<dbReference type="RefSeq" id="WP_012110330.1">
    <property type="nucleotide sequence ID" value="NC_009719.1"/>
</dbReference>
<dbReference type="GO" id="GO:0046872">
    <property type="term" value="F:metal ion binding"/>
    <property type="evidence" value="ECO:0007669"/>
    <property type="project" value="UniProtKB-KW"/>
</dbReference>
<comment type="cofactor">
    <cofactor evidence="12">
        <name>heme</name>
        <dbReference type="ChEBI" id="CHEBI:30413"/>
    </cofactor>
    <text evidence="12">The heme is bound between the two transmembrane subunits.</text>
</comment>
<dbReference type="Proteomes" id="UP000006377">
    <property type="component" value="Chromosome"/>
</dbReference>
<dbReference type="KEGG" id="pla:Plav_1433"/>
<keyword evidence="15" id="KW-1185">Reference proteome</keyword>
<keyword evidence="7 12" id="KW-0479">Metal-binding</keyword>
<keyword evidence="9 12" id="KW-0408">Iron</keyword>
<dbReference type="PANTHER" id="PTHR10978">
    <property type="entry name" value="SUCCINATE DEHYDROGENASE CYTOCHROME B560 SUBUNIT"/>
    <property type="match status" value="1"/>
</dbReference>
<dbReference type="NCBIfam" id="TIGR02970">
    <property type="entry name" value="succ_dehyd_cytB"/>
    <property type="match status" value="1"/>
</dbReference>
<comment type="subcellular location">
    <subcellularLocation>
        <location evidence="2">Membrane</location>
        <topology evidence="2">Multi-pass membrane protein</topology>
    </subcellularLocation>
</comment>
<dbReference type="GO" id="GO:0006099">
    <property type="term" value="P:tricarboxylic acid cycle"/>
    <property type="evidence" value="ECO:0007669"/>
    <property type="project" value="InterPro"/>
</dbReference>
<comment type="function">
    <text evidence="1">Membrane-anchoring subunit of succinate dehydrogenase (SDH).</text>
</comment>
<dbReference type="Gene3D" id="1.20.1300.10">
    <property type="entry name" value="Fumarate reductase/succinate dehydrogenase, transmembrane subunit"/>
    <property type="match status" value="1"/>
</dbReference>
<comment type="subunit">
    <text evidence="11">Part of an enzyme complex containing four subunits: a flavoprotein, an iron-sulfur protein, plus two membrane-anchoring proteins, SdhC and SdhD. The complex can form homotrimers.</text>
</comment>
<name>A7HT20_PARL1</name>
<feature type="binding site" description="axial binding residue" evidence="12">
    <location>
        <position position="85"/>
    </location>
    <ligand>
        <name>heme</name>
        <dbReference type="ChEBI" id="CHEBI:30413"/>
        <note>ligand shared with second transmembrane subunit</note>
    </ligand>
    <ligandPart>
        <name>Fe</name>
        <dbReference type="ChEBI" id="CHEBI:18248"/>
    </ligandPart>
</feature>
<evidence type="ECO:0000256" key="10">
    <source>
        <dbReference type="ARBA" id="ARBA00023136"/>
    </source>
</evidence>
<proteinExistence type="inferred from homology"/>
<evidence type="ECO:0000256" key="5">
    <source>
        <dbReference type="ARBA" id="ARBA00022617"/>
    </source>
</evidence>
<evidence type="ECO:0000256" key="2">
    <source>
        <dbReference type="ARBA" id="ARBA00004141"/>
    </source>
</evidence>
<dbReference type="CDD" id="cd03499">
    <property type="entry name" value="SQR_TypeC_SdhC"/>
    <property type="match status" value="1"/>
</dbReference>
<evidence type="ECO:0000256" key="7">
    <source>
        <dbReference type="ARBA" id="ARBA00022723"/>
    </source>
</evidence>
<evidence type="ECO:0000256" key="1">
    <source>
        <dbReference type="ARBA" id="ARBA00004050"/>
    </source>
</evidence>
<dbReference type="InterPro" id="IPR034804">
    <property type="entry name" value="SQR/QFR_C/D"/>
</dbReference>
<dbReference type="SUPFAM" id="SSF81343">
    <property type="entry name" value="Fumarate reductase respiratory complex transmembrane subunits"/>
    <property type="match status" value="1"/>
</dbReference>
<sequence length="135" mass="14661">MAEQRQAVSRPLSPHLQIYRVTITMAMSIIHRFTGMGLYAGTALVAWWLVAAATGPEAYATFQAVAGSWIGQLVLFGFTWALLHHLFGGLRYLLWDAIVATSPRSADIISWAATIAALLATVAVWFAALSMRGVL</sequence>
<evidence type="ECO:0000256" key="3">
    <source>
        <dbReference type="ARBA" id="ARBA00007244"/>
    </source>
</evidence>
<reference evidence="14 15" key="1">
    <citation type="journal article" date="2011" name="Stand. Genomic Sci.">
        <title>Complete genome sequence of Parvibaculum lavamentivorans type strain (DS-1(T)).</title>
        <authorList>
            <person name="Schleheck D."/>
            <person name="Weiss M."/>
            <person name="Pitluck S."/>
            <person name="Bruce D."/>
            <person name="Land M.L."/>
            <person name="Han S."/>
            <person name="Saunders E."/>
            <person name="Tapia R."/>
            <person name="Detter C."/>
            <person name="Brettin T."/>
            <person name="Han J."/>
            <person name="Woyke T."/>
            <person name="Goodwin L."/>
            <person name="Pennacchio L."/>
            <person name="Nolan M."/>
            <person name="Cook A.M."/>
            <person name="Kjelleberg S."/>
            <person name="Thomas T."/>
        </authorList>
    </citation>
    <scope>NUCLEOTIDE SEQUENCE [LARGE SCALE GENOMIC DNA]</scope>
    <source>
        <strain evidence="15">DS-1 / DSM 13023 / NCIMB 13966</strain>
    </source>
</reference>
<dbReference type="InterPro" id="IPR018495">
    <property type="entry name" value="Succ_DH_cyt_bsu_CS"/>
</dbReference>
<evidence type="ECO:0000256" key="6">
    <source>
        <dbReference type="ARBA" id="ARBA00022692"/>
    </source>
</evidence>
<keyword evidence="5 12" id="KW-0349">Heme</keyword>
<dbReference type="STRING" id="402881.Plav_1433"/>
<dbReference type="OrthoDB" id="9799441at2"/>
<evidence type="ECO:0000256" key="13">
    <source>
        <dbReference type="SAM" id="Phobius"/>
    </source>
</evidence>
<keyword evidence="8 13" id="KW-1133">Transmembrane helix</keyword>
<evidence type="ECO:0000256" key="8">
    <source>
        <dbReference type="ARBA" id="ARBA00022989"/>
    </source>
</evidence>
<evidence type="ECO:0000256" key="12">
    <source>
        <dbReference type="PIRSR" id="PIRSR000178-1"/>
    </source>
</evidence>
<dbReference type="Pfam" id="PF01127">
    <property type="entry name" value="Sdh_cyt"/>
    <property type="match status" value="1"/>
</dbReference>
<dbReference type="HOGENOM" id="CLU_094691_3_1_5"/>
<dbReference type="InterPro" id="IPR000701">
    <property type="entry name" value="SuccDH_FuR_B_TM-su"/>
</dbReference>
<dbReference type="InterPro" id="IPR014314">
    <property type="entry name" value="Succ_DH_cytb556"/>
</dbReference>
<dbReference type="EMBL" id="CP000774">
    <property type="protein sequence ID" value="ABS63053.1"/>
    <property type="molecule type" value="Genomic_DNA"/>
</dbReference>
<dbReference type="eggNOG" id="COG2009">
    <property type="taxonomic scope" value="Bacteria"/>
</dbReference>
<dbReference type="AlphaFoldDB" id="A7HT20"/>
<gene>
    <name evidence="14" type="ordered locus">Plav_1433</name>
</gene>
<comment type="similarity">
    <text evidence="3">Belongs to the cytochrome b560 family.</text>
</comment>
<evidence type="ECO:0000256" key="11">
    <source>
        <dbReference type="ARBA" id="ARBA00025912"/>
    </source>
</evidence>
<keyword evidence="6 13" id="KW-0812">Transmembrane</keyword>
<feature type="transmembrane region" description="Helical" evidence="13">
    <location>
        <begin position="69"/>
        <end position="87"/>
    </location>
</feature>
<dbReference type="GO" id="GO:0009055">
    <property type="term" value="F:electron transfer activity"/>
    <property type="evidence" value="ECO:0007669"/>
    <property type="project" value="InterPro"/>
</dbReference>
<evidence type="ECO:0000256" key="9">
    <source>
        <dbReference type="ARBA" id="ARBA00023004"/>
    </source>
</evidence>